<accession>A0A9X8ULX2</accession>
<evidence type="ECO:0000313" key="6">
    <source>
        <dbReference type="Proteomes" id="UP000294682"/>
    </source>
</evidence>
<dbReference type="SUPFAM" id="SSF54862">
    <property type="entry name" value="4Fe-4S ferredoxins"/>
    <property type="match status" value="1"/>
</dbReference>
<sequence length="251" mass="27497">MSKTELKDEVSALAQSLGANLCGVADLGARKDFIAETYGEKWAAYPRAVSLAVFFPREVVLEQLDGPTRSYSYFYAAINRQLDTIGLAVSNLLQTKGCRAYPVPTSDYRLAGEAKGLHERLAAGESPEPFHTERVGMFSHRLAAVLAGLGWVGKNCSLITPQAGPRLRLTTVLTDAPLPPGKPIENRCGSCTRCRDICPPRALKGVAFREEDPVDVRLDRERCNAYLDRVASVFGRHTCARCLAVCPWGRK</sequence>
<dbReference type="PANTHER" id="PTHR42827">
    <property type="entry name" value="IRON-SULFUR CLUSTER-BINDING PROTEIN-RELATED"/>
    <property type="match status" value="1"/>
</dbReference>
<evidence type="ECO:0000256" key="2">
    <source>
        <dbReference type="ARBA" id="ARBA00023004"/>
    </source>
</evidence>
<proteinExistence type="predicted"/>
<dbReference type="PANTHER" id="PTHR42827:SF1">
    <property type="entry name" value="IRON-SULFUR CLUSTER-BINDING PROTEIN"/>
    <property type="match status" value="1"/>
</dbReference>
<keyword evidence="1" id="KW-0479">Metal-binding</keyword>
<keyword evidence="6" id="KW-1185">Reference proteome</keyword>
<feature type="domain" description="4Fe-4S ferredoxin-type" evidence="4">
    <location>
        <begin position="179"/>
        <end position="208"/>
    </location>
</feature>
<dbReference type="GO" id="GO:0051536">
    <property type="term" value="F:iron-sulfur cluster binding"/>
    <property type="evidence" value="ECO:0007669"/>
    <property type="project" value="UniProtKB-KW"/>
</dbReference>
<dbReference type="AlphaFoldDB" id="A0A9X8ULX2"/>
<dbReference type="Pfam" id="PF13484">
    <property type="entry name" value="Fer4_16"/>
    <property type="match status" value="1"/>
</dbReference>
<evidence type="ECO:0000313" key="5">
    <source>
        <dbReference type="EMBL" id="TCL45388.1"/>
    </source>
</evidence>
<name>A0A9X8ULX2_9FIRM</name>
<keyword evidence="2" id="KW-0408">Iron</keyword>
<dbReference type="Proteomes" id="UP000294682">
    <property type="component" value="Unassembled WGS sequence"/>
</dbReference>
<evidence type="ECO:0000259" key="4">
    <source>
        <dbReference type="PROSITE" id="PS51379"/>
    </source>
</evidence>
<dbReference type="Gene3D" id="3.30.70.20">
    <property type="match status" value="1"/>
</dbReference>
<dbReference type="GO" id="GO:0046872">
    <property type="term" value="F:metal ion binding"/>
    <property type="evidence" value="ECO:0007669"/>
    <property type="project" value="UniProtKB-KW"/>
</dbReference>
<dbReference type="RefSeq" id="WP_079698172.1">
    <property type="nucleotide sequence ID" value="NZ_SLUK01000001.1"/>
</dbReference>
<dbReference type="PROSITE" id="PS00198">
    <property type="entry name" value="4FE4S_FER_1"/>
    <property type="match status" value="1"/>
</dbReference>
<dbReference type="PROSITE" id="PS51379">
    <property type="entry name" value="4FE4S_FER_2"/>
    <property type="match status" value="1"/>
</dbReference>
<dbReference type="OrthoDB" id="9784571at2"/>
<keyword evidence="3" id="KW-0411">Iron-sulfur</keyword>
<evidence type="ECO:0000256" key="1">
    <source>
        <dbReference type="ARBA" id="ARBA00022723"/>
    </source>
</evidence>
<evidence type="ECO:0000256" key="3">
    <source>
        <dbReference type="ARBA" id="ARBA00023014"/>
    </source>
</evidence>
<comment type="caution">
    <text evidence="5">The sequence shown here is derived from an EMBL/GenBank/DDBJ whole genome shotgun (WGS) entry which is preliminary data.</text>
</comment>
<dbReference type="InterPro" id="IPR017896">
    <property type="entry name" value="4Fe4S_Fe-S-bd"/>
</dbReference>
<dbReference type="EMBL" id="SLUK01000001">
    <property type="protein sequence ID" value="TCL45388.1"/>
    <property type="molecule type" value="Genomic_DNA"/>
</dbReference>
<gene>
    <name evidence="5" type="ORF">EDD78_101371</name>
</gene>
<protein>
    <submittedName>
        <fullName evidence="5">Epoxyqueuosine reductase QueG</fullName>
    </submittedName>
</protein>
<dbReference type="InterPro" id="IPR017900">
    <property type="entry name" value="4Fe4S_Fe_S_CS"/>
</dbReference>
<organism evidence="5 6">
    <name type="scientific">Harryflintia acetispora</name>
    <dbReference type="NCBI Taxonomy" id="1849041"/>
    <lineage>
        <taxon>Bacteria</taxon>
        <taxon>Bacillati</taxon>
        <taxon>Bacillota</taxon>
        <taxon>Clostridia</taxon>
        <taxon>Eubacteriales</taxon>
        <taxon>Oscillospiraceae</taxon>
        <taxon>Harryflintia</taxon>
    </lineage>
</organism>
<reference evidence="5 6" key="1">
    <citation type="submission" date="2019-03" db="EMBL/GenBank/DDBJ databases">
        <title>Genomic Encyclopedia of Type Strains, Phase IV (KMG-IV): sequencing the most valuable type-strain genomes for metagenomic binning, comparative biology and taxonomic classification.</title>
        <authorList>
            <person name="Goeker M."/>
        </authorList>
    </citation>
    <scope>NUCLEOTIDE SEQUENCE [LARGE SCALE GENOMIC DNA]</scope>
    <source>
        <strain evidence="5 6">DSM 100433</strain>
    </source>
</reference>